<dbReference type="InterPro" id="IPR036388">
    <property type="entry name" value="WH-like_DNA-bd_sf"/>
</dbReference>
<dbReference type="SMART" id="SM00421">
    <property type="entry name" value="HTH_LUXR"/>
    <property type="match status" value="1"/>
</dbReference>
<proteinExistence type="predicted"/>
<dbReference type="InterPro" id="IPR041617">
    <property type="entry name" value="TPR_MalT"/>
</dbReference>
<evidence type="ECO:0000256" key="1">
    <source>
        <dbReference type="ARBA" id="ARBA00023015"/>
    </source>
</evidence>
<protein>
    <submittedName>
        <fullName evidence="6">Helix-turn-helix transcriptional regulator</fullName>
    </submittedName>
</protein>
<evidence type="ECO:0000256" key="2">
    <source>
        <dbReference type="ARBA" id="ARBA00023125"/>
    </source>
</evidence>
<dbReference type="CDD" id="cd06170">
    <property type="entry name" value="LuxR_C_like"/>
    <property type="match status" value="1"/>
</dbReference>
<dbReference type="GO" id="GO:0006355">
    <property type="term" value="P:regulation of DNA-templated transcription"/>
    <property type="evidence" value="ECO:0007669"/>
    <property type="project" value="InterPro"/>
</dbReference>
<keyword evidence="3" id="KW-0804">Transcription</keyword>
<dbReference type="EMBL" id="CP037901">
    <property type="protein sequence ID" value="QBP13759.1"/>
    <property type="molecule type" value="Genomic_DNA"/>
</dbReference>
<evidence type="ECO:0000313" key="6">
    <source>
        <dbReference type="EMBL" id="QBP13759.1"/>
    </source>
</evidence>
<name>A0A482J2K0_9BURK</name>
<dbReference type="AlphaFoldDB" id="A0A482J2K0"/>
<dbReference type="OrthoDB" id="134985at2"/>
<dbReference type="SUPFAM" id="SSF52540">
    <property type="entry name" value="P-loop containing nucleoside triphosphate hydrolases"/>
    <property type="match status" value="1"/>
</dbReference>
<dbReference type="PRINTS" id="PR00038">
    <property type="entry name" value="HTHLUXR"/>
</dbReference>
<evidence type="ECO:0000256" key="3">
    <source>
        <dbReference type="ARBA" id="ARBA00023163"/>
    </source>
</evidence>
<keyword evidence="1" id="KW-0805">Transcription regulation</keyword>
<dbReference type="RefSeq" id="WP_024570615.1">
    <property type="nucleotide sequence ID" value="NZ_CP037901.1"/>
</dbReference>
<dbReference type="GO" id="GO:0003677">
    <property type="term" value="F:DNA binding"/>
    <property type="evidence" value="ECO:0007669"/>
    <property type="project" value="UniProtKB-KW"/>
</dbReference>
<sequence>MSAATSRKPGDSDTQRRGLVASKLVPPRALPNHLVRSRLVDVMVDAASARLILVRAAAGFGKTTLMQQYLERCQAGRRACVWLRCDAADNDLQRFLLHLHTGLLRLPGLTRHQRDERSDIIAGETIAHEIIEIAASYAHPFAILLDDLEVIQNDAITEYLQQLVRVLSPQGVLVIGTRATPDLGLGGLRARGQLLDINPAALRFSADEAASFIRDKCGLPLPDGEIATLWRCTEGWAAAVYLATLSLRGHPNHAAFVRSFSGTNIELAEYLAEDILMGQSESCRDFLLQTSLLGQLSAPLCDAVTGRHDSREMLSFLERNNLFITPLDGEHQWYRYHSLFASFLQHRLQVTYPDKARALHVAASRWYLSEDRPVPAIEHLLQAGLDDEALPLIASHTPALFQAGRVRLLARWLDRIDRKRLLADPHRMGLAYTWVLLLNRRYSEAMQTMAALLAADVPADQQAKIAFEVETLRCVLLAMTDQIEACLAAGLAHLERIPPDAPFRYASVVNSQAFSLVASHRYEDARRVLSRLMPGANDVRTGFQRSIADSLEGVIDLVQGRLSNALARFRAVAERGWSPSEVSSLRHAFLPAWATALYEANALEDCARVLAEAMPYCKGYAPPDAMIAGFILSARMALLSGDRDRWLRMLAEVEEIGRSIQLPRAICSAWLERARVATIEGRLDAADQALRSAELHTDWAASDRYGHANDIDFPDSIRWRLAIAHGEHEQTASELADAIAVATQRQRHWRALKLRLLLAMALDGAGRQSEAFEQLTEAMRLASHEGLVRTFVDEGDRLADLLRRWADAREAEIVRAGIDLQFVRTVLAQIPAPLAVAGEEVNKARGAAIAEPLTTREQEVLQMLAAGHRNRVIAEKMFVSELTIKSHLRKISAKLGAQSRTEAVAIGRSLGLIR</sequence>
<gene>
    <name evidence="6" type="ORF">DDF84_029740</name>
</gene>
<dbReference type="InterPro" id="IPR016032">
    <property type="entry name" value="Sig_transdc_resp-reg_C-effctor"/>
</dbReference>
<dbReference type="Gene3D" id="1.10.10.10">
    <property type="entry name" value="Winged helix-like DNA-binding domain superfamily/Winged helix DNA-binding domain"/>
    <property type="match status" value="1"/>
</dbReference>
<feature type="domain" description="HTH luxR-type" evidence="5">
    <location>
        <begin position="846"/>
        <end position="911"/>
    </location>
</feature>
<dbReference type="PROSITE" id="PS50043">
    <property type="entry name" value="HTH_LUXR_2"/>
    <property type="match status" value="1"/>
</dbReference>
<dbReference type="Pfam" id="PF17874">
    <property type="entry name" value="TPR_MalT"/>
    <property type="match status" value="1"/>
</dbReference>
<dbReference type="PANTHER" id="PTHR44688">
    <property type="entry name" value="DNA-BINDING TRANSCRIPTIONAL ACTIVATOR DEVR_DOSR"/>
    <property type="match status" value="1"/>
</dbReference>
<keyword evidence="2" id="KW-0238">DNA-binding</keyword>
<dbReference type="PANTHER" id="PTHR44688:SF25">
    <property type="entry name" value="HTH LUXR-TYPE DOMAIN-CONTAINING PROTEIN"/>
    <property type="match status" value="1"/>
</dbReference>
<dbReference type="InterPro" id="IPR000792">
    <property type="entry name" value="Tscrpt_reg_LuxR_C"/>
</dbReference>
<dbReference type="Gene3D" id="3.40.50.300">
    <property type="entry name" value="P-loop containing nucleotide triphosphate hydrolases"/>
    <property type="match status" value="1"/>
</dbReference>
<dbReference type="Gene3D" id="1.25.40.10">
    <property type="entry name" value="Tetratricopeptide repeat domain"/>
    <property type="match status" value="1"/>
</dbReference>
<dbReference type="Pfam" id="PF00196">
    <property type="entry name" value="GerE"/>
    <property type="match status" value="1"/>
</dbReference>
<organism evidence="6 7">
    <name type="scientific">Cupriavidus metallidurans</name>
    <dbReference type="NCBI Taxonomy" id="119219"/>
    <lineage>
        <taxon>Bacteria</taxon>
        <taxon>Pseudomonadati</taxon>
        <taxon>Pseudomonadota</taxon>
        <taxon>Betaproteobacteria</taxon>
        <taxon>Burkholderiales</taxon>
        <taxon>Burkholderiaceae</taxon>
        <taxon>Cupriavidus</taxon>
    </lineage>
</organism>
<dbReference type="SUPFAM" id="SSF48452">
    <property type="entry name" value="TPR-like"/>
    <property type="match status" value="1"/>
</dbReference>
<dbReference type="Proteomes" id="UP000253772">
    <property type="component" value="Chromosome c2"/>
</dbReference>
<dbReference type="Pfam" id="PF25873">
    <property type="entry name" value="WHD_MalT"/>
    <property type="match status" value="1"/>
</dbReference>
<dbReference type="InterPro" id="IPR011990">
    <property type="entry name" value="TPR-like_helical_dom_sf"/>
</dbReference>
<dbReference type="InterPro" id="IPR027417">
    <property type="entry name" value="P-loop_NTPase"/>
</dbReference>
<evidence type="ECO:0000256" key="4">
    <source>
        <dbReference type="SAM" id="MobiDB-lite"/>
    </source>
</evidence>
<dbReference type="SUPFAM" id="SSF46894">
    <property type="entry name" value="C-terminal effector domain of the bipartite response regulators"/>
    <property type="match status" value="1"/>
</dbReference>
<feature type="region of interest" description="Disordered" evidence="4">
    <location>
        <begin position="1"/>
        <end position="21"/>
    </location>
</feature>
<accession>A0A482J2K0</accession>
<evidence type="ECO:0000313" key="7">
    <source>
        <dbReference type="Proteomes" id="UP000253772"/>
    </source>
</evidence>
<evidence type="ECO:0000259" key="5">
    <source>
        <dbReference type="PROSITE" id="PS50043"/>
    </source>
</evidence>
<reference evidence="6 7" key="1">
    <citation type="submission" date="2019-03" db="EMBL/GenBank/DDBJ databases">
        <title>Comparative insights into the high quality Complete genome sequence of highly metal resistant Cupriavidus metallidurans strain BS1 isolated from a gold-copper mine.</title>
        <authorList>
            <person name="Mazhar H.S."/>
            <person name="Rensing C."/>
        </authorList>
    </citation>
    <scope>NUCLEOTIDE SEQUENCE [LARGE SCALE GENOMIC DNA]</scope>
    <source>
        <strain evidence="6 7">BS1</strain>
    </source>
</reference>
<dbReference type="InterPro" id="IPR059106">
    <property type="entry name" value="WHD_MalT"/>
</dbReference>